<feature type="transmembrane region" description="Helical" evidence="1">
    <location>
        <begin position="25"/>
        <end position="43"/>
    </location>
</feature>
<dbReference type="Proteomes" id="UP000435837">
    <property type="component" value="Unassembled WGS sequence"/>
</dbReference>
<evidence type="ECO:0008006" key="4">
    <source>
        <dbReference type="Google" id="ProtNLM"/>
    </source>
</evidence>
<evidence type="ECO:0000256" key="1">
    <source>
        <dbReference type="SAM" id="Phobius"/>
    </source>
</evidence>
<keyword evidence="1" id="KW-0472">Membrane</keyword>
<name>A0A640SE33_9ACTN</name>
<comment type="caution">
    <text evidence="2">The sequence shown here is derived from an EMBL/GenBank/DDBJ whole genome shotgun (WGS) entry which is preliminary data.</text>
</comment>
<keyword evidence="1" id="KW-1133">Transmembrane helix</keyword>
<sequence length="161" mass="16608">MRRTGLTGLVRPVDEKGGRRMKVGLLRAVGVATAVYGVAVAALPDLLARPSGLVDGEGRTAPATRTSLRPLAWRDAASGLAMTLAPEGPALRTAAYVRIAADFGDAVLLGATLPGRDRKLKAVAVSVGWGALSVAGLLGQGRRRGSGVMCTMEAGPLRVRR</sequence>
<accession>A0A640SE33</accession>
<dbReference type="EMBL" id="BLIN01000005">
    <property type="protein sequence ID" value="GFE09643.1"/>
    <property type="molecule type" value="Genomic_DNA"/>
</dbReference>
<reference evidence="2 3" key="1">
    <citation type="submission" date="2019-12" db="EMBL/GenBank/DDBJ databases">
        <title>Whole genome shotgun sequence of Streptomyces caniferus NBRC 15389.</title>
        <authorList>
            <person name="Ichikawa N."/>
            <person name="Kimura A."/>
            <person name="Kitahashi Y."/>
            <person name="Komaki H."/>
            <person name="Tamura T."/>
        </authorList>
    </citation>
    <scope>NUCLEOTIDE SEQUENCE [LARGE SCALE GENOMIC DNA]</scope>
    <source>
        <strain evidence="2 3">NBRC 15389</strain>
    </source>
</reference>
<proteinExistence type="predicted"/>
<protein>
    <recommendedName>
        <fullName evidence="4">DUF4267 domain-containing protein</fullName>
    </recommendedName>
</protein>
<organism evidence="2 3">
    <name type="scientific">Streptomyces caniferus</name>
    <dbReference type="NCBI Taxonomy" id="285557"/>
    <lineage>
        <taxon>Bacteria</taxon>
        <taxon>Bacillati</taxon>
        <taxon>Actinomycetota</taxon>
        <taxon>Actinomycetes</taxon>
        <taxon>Kitasatosporales</taxon>
        <taxon>Streptomycetaceae</taxon>
        <taxon>Streptomyces</taxon>
    </lineage>
</organism>
<gene>
    <name evidence="2" type="ORF">Scani_59110</name>
</gene>
<dbReference type="AlphaFoldDB" id="A0A640SE33"/>
<keyword evidence="1" id="KW-0812">Transmembrane</keyword>
<evidence type="ECO:0000313" key="2">
    <source>
        <dbReference type="EMBL" id="GFE09643.1"/>
    </source>
</evidence>
<evidence type="ECO:0000313" key="3">
    <source>
        <dbReference type="Proteomes" id="UP000435837"/>
    </source>
</evidence>